<dbReference type="EMBL" id="BPLR01019317">
    <property type="protein sequence ID" value="GIX66513.1"/>
    <property type="molecule type" value="Genomic_DNA"/>
</dbReference>
<evidence type="ECO:0000256" key="3">
    <source>
        <dbReference type="ARBA" id="ARBA00022833"/>
    </source>
</evidence>
<evidence type="ECO:0000256" key="2">
    <source>
        <dbReference type="ARBA" id="ARBA00022771"/>
    </source>
</evidence>
<dbReference type="SMART" id="SM00449">
    <property type="entry name" value="SPRY"/>
    <property type="match status" value="1"/>
</dbReference>
<dbReference type="InterPro" id="IPR003877">
    <property type="entry name" value="SPRY_dom"/>
</dbReference>
<proteinExistence type="predicted"/>
<evidence type="ECO:0000256" key="1">
    <source>
        <dbReference type="ARBA" id="ARBA00022723"/>
    </source>
</evidence>
<keyword evidence="3" id="KW-0862">Zinc</keyword>
<feature type="domain" description="B30.2/SPRY" evidence="6">
    <location>
        <begin position="1"/>
        <end position="137"/>
    </location>
</feature>
<dbReference type="InterPro" id="IPR045129">
    <property type="entry name" value="RNF123/RKP/RSPRY1"/>
</dbReference>
<dbReference type="PANTHER" id="PTHR13363:SF6">
    <property type="entry name" value="RING FINGER AND SPRY DOMAIN-CONTAINING PROTEIN 1"/>
    <property type="match status" value="1"/>
</dbReference>
<dbReference type="InterPro" id="IPR001870">
    <property type="entry name" value="B30.2/SPRY"/>
</dbReference>
<dbReference type="Pfam" id="PF00622">
    <property type="entry name" value="SPRY"/>
    <property type="match status" value="1"/>
</dbReference>
<dbReference type="Proteomes" id="UP001054945">
    <property type="component" value="Unassembled WGS sequence"/>
</dbReference>
<dbReference type="InterPro" id="IPR001841">
    <property type="entry name" value="Znf_RING"/>
</dbReference>
<organism evidence="7 8">
    <name type="scientific">Caerostris extrusa</name>
    <name type="common">Bark spider</name>
    <name type="synonym">Caerostris bankana</name>
    <dbReference type="NCBI Taxonomy" id="172846"/>
    <lineage>
        <taxon>Eukaryota</taxon>
        <taxon>Metazoa</taxon>
        <taxon>Ecdysozoa</taxon>
        <taxon>Arthropoda</taxon>
        <taxon>Chelicerata</taxon>
        <taxon>Arachnida</taxon>
        <taxon>Araneae</taxon>
        <taxon>Araneomorphae</taxon>
        <taxon>Entelegynae</taxon>
        <taxon>Araneoidea</taxon>
        <taxon>Araneidae</taxon>
        <taxon>Caerostris</taxon>
    </lineage>
</organism>
<dbReference type="Gene3D" id="3.30.40.10">
    <property type="entry name" value="Zinc/RING finger domain, C3HC4 (zinc finger)"/>
    <property type="match status" value="1"/>
</dbReference>
<dbReference type="GO" id="GO:0008270">
    <property type="term" value="F:zinc ion binding"/>
    <property type="evidence" value="ECO:0007669"/>
    <property type="project" value="UniProtKB-KW"/>
</dbReference>
<dbReference type="InterPro" id="IPR013083">
    <property type="entry name" value="Znf_RING/FYVE/PHD"/>
</dbReference>
<evidence type="ECO:0000313" key="7">
    <source>
        <dbReference type="EMBL" id="GIX66513.1"/>
    </source>
</evidence>
<dbReference type="SUPFAM" id="SSF49899">
    <property type="entry name" value="Concanavalin A-like lectins/glucanases"/>
    <property type="match status" value="1"/>
</dbReference>
<dbReference type="AlphaFoldDB" id="A0AAV4M3H9"/>
<dbReference type="InterPro" id="IPR043136">
    <property type="entry name" value="B30.2/SPRY_sf"/>
</dbReference>
<reference evidence="7 8" key="1">
    <citation type="submission" date="2021-06" db="EMBL/GenBank/DDBJ databases">
        <title>Caerostris extrusa draft genome.</title>
        <authorList>
            <person name="Kono N."/>
            <person name="Arakawa K."/>
        </authorList>
    </citation>
    <scope>NUCLEOTIDE SEQUENCE [LARGE SCALE GENOMIC DNA]</scope>
</reference>
<evidence type="ECO:0000256" key="4">
    <source>
        <dbReference type="PROSITE-ProRule" id="PRU00175"/>
    </source>
</evidence>
<comment type="caution">
    <text evidence="7">The sequence shown here is derived from an EMBL/GenBank/DDBJ whole genome shotgun (WGS) entry which is preliminary data.</text>
</comment>
<dbReference type="PROSITE" id="PS50089">
    <property type="entry name" value="ZF_RING_2"/>
    <property type="match status" value="1"/>
</dbReference>
<dbReference type="GO" id="GO:0004842">
    <property type="term" value="F:ubiquitin-protein transferase activity"/>
    <property type="evidence" value="ECO:0007669"/>
    <property type="project" value="InterPro"/>
</dbReference>
<sequence length="224" mass="25279">MEVTVVTSGVMQIGWATRNNSKFLNHEGYGIGDDEYSLAYDGCRQLIWYNAASSSHSHPCWKSGDVLGTLLDVEHSCVIFYLNGNPLSPYNQYFRMPDRFLLQQALCHSNNAGPFWPHPFKFPPTNMNFQSFNNCATLPDEEKLYFQGIKLHIRLEKLRQTSVREDSCSLCFDGSATIRLDPCQHTGFCVQCALQLLKCVQCVVVKLMKGLKLVEISYSNAGCS</sequence>
<dbReference type="Pfam" id="PF13920">
    <property type="entry name" value="zf-C3HC4_3"/>
    <property type="match status" value="1"/>
</dbReference>
<dbReference type="Gene3D" id="2.60.120.920">
    <property type="match status" value="1"/>
</dbReference>
<gene>
    <name evidence="7" type="primary">Rspry1</name>
    <name evidence="7" type="ORF">CEXT_694101</name>
</gene>
<dbReference type="GO" id="GO:0051603">
    <property type="term" value="P:proteolysis involved in protein catabolic process"/>
    <property type="evidence" value="ECO:0007669"/>
    <property type="project" value="TreeGrafter"/>
</dbReference>
<dbReference type="InterPro" id="IPR013320">
    <property type="entry name" value="ConA-like_dom_sf"/>
</dbReference>
<feature type="domain" description="RING-type" evidence="5">
    <location>
        <begin position="168"/>
        <end position="202"/>
    </location>
</feature>
<dbReference type="GO" id="GO:0005737">
    <property type="term" value="C:cytoplasm"/>
    <property type="evidence" value="ECO:0007669"/>
    <property type="project" value="TreeGrafter"/>
</dbReference>
<evidence type="ECO:0000259" key="5">
    <source>
        <dbReference type="PROSITE" id="PS50089"/>
    </source>
</evidence>
<evidence type="ECO:0000259" key="6">
    <source>
        <dbReference type="PROSITE" id="PS50188"/>
    </source>
</evidence>
<dbReference type="PROSITE" id="PS50188">
    <property type="entry name" value="B302_SPRY"/>
    <property type="match status" value="1"/>
</dbReference>
<keyword evidence="1" id="KW-0479">Metal-binding</keyword>
<accession>A0AAV4M3H9</accession>
<protein>
    <submittedName>
        <fullName evidence="7">RING finger and SPRY domain-containing protein 1</fullName>
    </submittedName>
</protein>
<keyword evidence="2 4" id="KW-0863">Zinc-finger</keyword>
<keyword evidence="8" id="KW-1185">Reference proteome</keyword>
<name>A0AAV4M3H9_CAEEX</name>
<dbReference type="PANTHER" id="PTHR13363">
    <property type="entry name" value="RING FINGER AND SRY DOMAIN-CONTAINING"/>
    <property type="match status" value="1"/>
</dbReference>
<evidence type="ECO:0000313" key="8">
    <source>
        <dbReference type="Proteomes" id="UP001054945"/>
    </source>
</evidence>